<dbReference type="EMBL" id="BMAW01023693">
    <property type="protein sequence ID" value="GFT84125.1"/>
    <property type="molecule type" value="Genomic_DNA"/>
</dbReference>
<reference evidence="1" key="1">
    <citation type="submission" date="2020-08" db="EMBL/GenBank/DDBJ databases">
        <title>Multicomponent nature underlies the extraordinary mechanical properties of spider dragline silk.</title>
        <authorList>
            <person name="Kono N."/>
            <person name="Nakamura H."/>
            <person name="Mori M."/>
            <person name="Yoshida Y."/>
            <person name="Ohtoshi R."/>
            <person name="Malay A.D."/>
            <person name="Moran D.A.P."/>
            <person name="Tomita M."/>
            <person name="Numata K."/>
            <person name="Arakawa K."/>
        </authorList>
    </citation>
    <scope>NUCLEOTIDE SEQUENCE</scope>
</reference>
<gene>
    <name evidence="1" type="ORF">NPIL_548031</name>
</gene>
<dbReference type="Proteomes" id="UP000887013">
    <property type="component" value="Unassembled WGS sequence"/>
</dbReference>
<keyword evidence="2" id="KW-1185">Reference proteome</keyword>
<proteinExistence type="predicted"/>
<dbReference type="AlphaFoldDB" id="A0A8X6U613"/>
<dbReference type="OrthoDB" id="10496951at2759"/>
<evidence type="ECO:0000313" key="2">
    <source>
        <dbReference type="Proteomes" id="UP000887013"/>
    </source>
</evidence>
<comment type="caution">
    <text evidence="1">The sequence shown here is derived from an EMBL/GenBank/DDBJ whole genome shotgun (WGS) entry which is preliminary data.</text>
</comment>
<evidence type="ECO:0000313" key="1">
    <source>
        <dbReference type="EMBL" id="GFT84125.1"/>
    </source>
</evidence>
<protein>
    <submittedName>
        <fullName evidence="1">Uncharacterized protein</fullName>
    </submittedName>
</protein>
<accession>A0A8X6U613</accession>
<sequence length="152" mass="17882">MLKGIRCRGREEMDQLHHEAPYLEYELHFLWRLITRGSCFLINVVRSFYIQTLNAKSINDVEYSIHQVRSRFPFSLFLKTMFMKKQRYSLGGSRSKVVSIRCHDNLSVVTSPSLQLARVNEDAYHVTPLPNDSPFFFSPFLLWHRVIGERGD</sequence>
<organism evidence="1 2">
    <name type="scientific">Nephila pilipes</name>
    <name type="common">Giant wood spider</name>
    <name type="synonym">Nephila maculata</name>
    <dbReference type="NCBI Taxonomy" id="299642"/>
    <lineage>
        <taxon>Eukaryota</taxon>
        <taxon>Metazoa</taxon>
        <taxon>Ecdysozoa</taxon>
        <taxon>Arthropoda</taxon>
        <taxon>Chelicerata</taxon>
        <taxon>Arachnida</taxon>
        <taxon>Araneae</taxon>
        <taxon>Araneomorphae</taxon>
        <taxon>Entelegynae</taxon>
        <taxon>Araneoidea</taxon>
        <taxon>Nephilidae</taxon>
        <taxon>Nephila</taxon>
    </lineage>
</organism>
<name>A0A8X6U613_NEPPI</name>